<dbReference type="SUPFAM" id="SSF82171">
    <property type="entry name" value="DPP6 N-terminal domain-like"/>
    <property type="match status" value="1"/>
</dbReference>
<evidence type="ECO:0000256" key="1">
    <source>
        <dbReference type="ARBA" id="ARBA00022801"/>
    </source>
</evidence>
<evidence type="ECO:0000313" key="6">
    <source>
        <dbReference type="Proteomes" id="UP001238603"/>
    </source>
</evidence>
<comment type="caution">
    <text evidence="5">The sequence shown here is derived from an EMBL/GenBank/DDBJ whole genome shotgun (WGS) entry which is preliminary data.</text>
</comment>
<proteinExistence type="predicted"/>
<feature type="domain" description="Peptidase S9 prolyl oligopeptidase catalytic" evidence="4">
    <location>
        <begin position="662"/>
        <end position="815"/>
    </location>
</feature>
<evidence type="ECO:0000313" key="5">
    <source>
        <dbReference type="EMBL" id="MDL5030281.1"/>
    </source>
</evidence>
<dbReference type="PANTHER" id="PTHR42776">
    <property type="entry name" value="SERINE PEPTIDASE S9 FAMILY MEMBER"/>
    <property type="match status" value="1"/>
</dbReference>
<feature type="region of interest" description="Disordered" evidence="2">
    <location>
        <begin position="205"/>
        <end position="225"/>
    </location>
</feature>
<evidence type="ECO:0000256" key="2">
    <source>
        <dbReference type="SAM" id="MobiDB-lite"/>
    </source>
</evidence>
<feature type="signal peptide" evidence="3">
    <location>
        <begin position="1"/>
        <end position="32"/>
    </location>
</feature>
<evidence type="ECO:0000256" key="3">
    <source>
        <dbReference type="SAM" id="SignalP"/>
    </source>
</evidence>
<dbReference type="RefSeq" id="WP_285980423.1">
    <property type="nucleotide sequence ID" value="NZ_JASVDS010000001.1"/>
</dbReference>
<feature type="chain" id="PRO_5047334889" evidence="3">
    <location>
        <begin position="33"/>
        <end position="821"/>
    </location>
</feature>
<keyword evidence="6" id="KW-1185">Reference proteome</keyword>
<sequence>MPSRLSPARTPRALCIALSLAFGALAPLAATAQAPADAASAVTRYQQPSEAMRAVLDAPALPTHSLSPDQKTLAVMRSQRYRQVADLARPALKLAGMRIDPAAHAPLLSTPSLESLVLRPVAGGAERTVALPAGGGFHHLRWSPDSRHVLLNRRTPTGVELWVGDPGTGALKKVQGLKLNTLLEADAVWQGPDVMVVLAVPAKTGPAPRFEAPDGPTVQESLGRQSPERTLQDLLKNAQDEAVFAHYVRSQLTRVNLRTGALQALGEPGLFSSLQAAGTQGQVLTERLRPPFSYQVTWQDFARDVDLRDAQGRVLRALAPVALKKDVPVDGVITGPRHYTSSPGADAAVYWLEALDGGDPRRKVEHRDRLMRLAAPYTGEPQEVHRSIGRATMTEFLEGGQQAVQADVDRERQWMRLSLLDLGARPAPARVISERSTRDRYKDIGQPLRRMQPNGRQAMRVDDGALWLVGAGASPEGERPFLDRLQLSDGSIRRLFRAGSSHYERPLAVLDAQGSQVLLSRESASEVPQLVLRSGAELSQVQALTRYTDPAPQLRDVQRELVKFKRADGVELSFWLYKPPGYQAGERRPTFVWAYPLEFTDASVAGQVSGSGNRFTSFGGTSPLMLLLDGYVVLMDATMPVVGDPKTVNDSFIAQITSNAQAIIDKAVELSVSSRETMVVGGHSYGAFMTANLLAHTDLFKAGIARSGAYNRSLTPFGFQSEQRTYWEAQDVYQRLSPFNYADKLKEPLLLIHGDSDDNPGTFPIQSQRFYQALSGTGGHVRYVSLPYEGHGYTARESIGHTLWEMRQWMQRQVGEGKPLN</sequence>
<dbReference type="Proteomes" id="UP001238603">
    <property type="component" value="Unassembled WGS sequence"/>
</dbReference>
<gene>
    <name evidence="5" type="ORF">QRD43_00070</name>
</gene>
<name>A0ABT7LFD4_9BURK</name>
<organism evidence="5 6">
    <name type="scientific">Roseateles subflavus</name>
    <dbReference type="NCBI Taxonomy" id="3053353"/>
    <lineage>
        <taxon>Bacteria</taxon>
        <taxon>Pseudomonadati</taxon>
        <taxon>Pseudomonadota</taxon>
        <taxon>Betaproteobacteria</taxon>
        <taxon>Burkholderiales</taxon>
        <taxon>Sphaerotilaceae</taxon>
        <taxon>Roseateles</taxon>
    </lineage>
</organism>
<dbReference type="Gene3D" id="3.40.50.1820">
    <property type="entry name" value="alpha/beta hydrolase"/>
    <property type="match status" value="1"/>
</dbReference>
<dbReference type="EMBL" id="JASVDS010000001">
    <property type="protein sequence ID" value="MDL5030281.1"/>
    <property type="molecule type" value="Genomic_DNA"/>
</dbReference>
<dbReference type="PANTHER" id="PTHR42776:SF28">
    <property type="entry name" value="GLUTAMYL ENDOPEPTIDASE, CHLOROPLASTIC-RELATED"/>
    <property type="match status" value="1"/>
</dbReference>
<accession>A0ABT7LFD4</accession>
<protein>
    <submittedName>
        <fullName evidence="5">Prolyl oligopeptidase family serine peptidase</fullName>
    </submittedName>
</protein>
<dbReference type="Pfam" id="PF00326">
    <property type="entry name" value="Peptidase_S9"/>
    <property type="match status" value="1"/>
</dbReference>
<evidence type="ECO:0000259" key="4">
    <source>
        <dbReference type="Pfam" id="PF00326"/>
    </source>
</evidence>
<keyword evidence="1" id="KW-0378">Hydrolase</keyword>
<dbReference type="InterPro" id="IPR001375">
    <property type="entry name" value="Peptidase_S9_cat"/>
</dbReference>
<keyword evidence="3" id="KW-0732">Signal</keyword>
<dbReference type="InterPro" id="IPR029058">
    <property type="entry name" value="AB_hydrolase_fold"/>
</dbReference>
<reference evidence="5 6" key="1">
    <citation type="submission" date="2023-06" db="EMBL/GenBank/DDBJ databases">
        <title>Pelomonas sp. APW6 16S ribosomal RNA gene genome sequencing and assembly.</title>
        <authorList>
            <person name="Woo H."/>
        </authorList>
    </citation>
    <scope>NUCLEOTIDE SEQUENCE [LARGE SCALE GENOMIC DNA]</scope>
    <source>
        <strain evidence="5 6">APW6</strain>
    </source>
</reference>
<dbReference type="SUPFAM" id="SSF53474">
    <property type="entry name" value="alpha/beta-Hydrolases"/>
    <property type="match status" value="1"/>
</dbReference>